<dbReference type="InterPro" id="IPR002104">
    <property type="entry name" value="Integrase_catalytic"/>
</dbReference>
<evidence type="ECO:0000256" key="1">
    <source>
        <dbReference type="ARBA" id="ARBA00023125"/>
    </source>
</evidence>
<keyword evidence="2" id="KW-0233">DNA recombination</keyword>
<dbReference type="GO" id="GO:0006310">
    <property type="term" value="P:DNA recombination"/>
    <property type="evidence" value="ECO:0007669"/>
    <property type="project" value="UniProtKB-KW"/>
</dbReference>
<dbReference type="InterPro" id="IPR013762">
    <property type="entry name" value="Integrase-like_cat_sf"/>
</dbReference>
<organism evidence="4 5">
    <name type="scientific">Pseudodesulfovibrio profundus</name>
    <dbReference type="NCBI Taxonomy" id="57320"/>
    <lineage>
        <taxon>Bacteria</taxon>
        <taxon>Pseudomonadati</taxon>
        <taxon>Thermodesulfobacteriota</taxon>
        <taxon>Desulfovibrionia</taxon>
        <taxon>Desulfovibrionales</taxon>
        <taxon>Desulfovibrionaceae</taxon>
    </lineage>
</organism>
<dbReference type="Pfam" id="PF13102">
    <property type="entry name" value="Phage_int_SAM_5"/>
    <property type="match status" value="1"/>
</dbReference>
<dbReference type="Pfam" id="PF00589">
    <property type="entry name" value="Phage_integrase"/>
    <property type="match status" value="1"/>
</dbReference>
<dbReference type="SUPFAM" id="SSF56349">
    <property type="entry name" value="DNA breaking-rejoining enzymes"/>
    <property type="match status" value="1"/>
</dbReference>
<dbReference type="GO" id="GO:0003677">
    <property type="term" value="F:DNA binding"/>
    <property type="evidence" value="ECO:0007669"/>
    <property type="project" value="UniProtKB-KW"/>
</dbReference>
<dbReference type="GO" id="GO:0015074">
    <property type="term" value="P:DNA integration"/>
    <property type="evidence" value="ECO:0007669"/>
    <property type="project" value="InterPro"/>
</dbReference>
<gene>
    <name evidence="4" type="ORF">DPRO_3648</name>
</gene>
<dbReference type="PANTHER" id="PTHR30349:SF93">
    <property type="entry name" value="FELS-2 PROPHAGE PROTEIN"/>
    <property type="match status" value="1"/>
</dbReference>
<name>A0A2C8FCQ1_9BACT</name>
<evidence type="ECO:0000256" key="2">
    <source>
        <dbReference type="ARBA" id="ARBA00023172"/>
    </source>
</evidence>
<dbReference type="InterPro" id="IPR011010">
    <property type="entry name" value="DNA_brk_join_enz"/>
</dbReference>
<evidence type="ECO:0000313" key="4">
    <source>
        <dbReference type="EMBL" id="SOB60564.1"/>
    </source>
</evidence>
<keyword evidence="5" id="KW-1185">Reference proteome</keyword>
<dbReference type="KEGG" id="pprf:DPRO_3648"/>
<dbReference type="AlphaFoldDB" id="A0A2C8FCQ1"/>
<proteinExistence type="predicted"/>
<dbReference type="PANTHER" id="PTHR30349">
    <property type="entry name" value="PHAGE INTEGRASE-RELATED"/>
    <property type="match status" value="1"/>
</dbReference>
<sequence>MDRWLKMGAACKAANCHRDTMMKWIRDGHVVAEQRPAGKRMDWVILERSLNNPTNEFEIEALALLEKVGPLVDVMAISKKPFKVSGKTSWYYRVDKRRLSLGTNNYSKACKLLGRMKDAYLSGKLDHLLGECSMTLGEFKNEYEPWAEETQPTKTFKANMLALKKVIGIEGESQRLDRLTMRTMDELKRLKRESKKKGEARKPLKPTTINNYIRHAKAVLNKAVDWGYLKANPFRGAKELPKGKRVEFLDPGKSAEFLNKIKDVDVRRFAAACISTGRRRSEIFRLTWDDILWDDNKYFIAKEKRHLCKTYPMSTTFKVVLQSMPRGKGRIFDRWAHPDTYTHKIKEAMCAAGVGHLRLHDLRHSFAVDFLDKGGNIKALQELLGHSEFRLETSAHPLFASVPCAPHPI</sequence>
<protein>
    <submittedName>
        <fullName evidence="4">Integrase family protein (Modular protein)</fullName>
    </submittedName>
</protein>
<dbReference type="Gene3D" id="1.10.150.130">
    <property type="match status" value="1"/>
</dbReference>
<feature type="domain" description="Tyr recombinase" evidence="3">
    <location>
        <begin position="244"/>
        <end position="409"/>
    </location>
</feature>
<dbReference type="InterPro" id="IPR050090">
    <property type="entry name" value="Tyrosine_recombinase_XerCD"/>
</dbReference>
<keyword evidence="1" id="KW-0238">DNA-binding</keyword>
<dbReference type="Gene3D" id="1.10.443.10">
    <property type="entry name" value="Intergrase catalytic core"/>
    <property type="match status" value="1"/>
</dbReference>
<dbReference type="InterPro" id="IPR010998">
    <property type="entry name" value="Integrase_recombinase_N"/>
</dbReference>
<reference evidence="5" key="1">
    <citation type="submission" date="2017-09" db="EMBL/GenBank/DDBJ databases">
        <authorList>
            <person name="Regsiter A."/>
            <person name="William W."/>
        </authorList>
    </citation>
    <scope>NUCLEOTIDE SEQUENCE [LARGE SCALE GENOMIC DNA]</scope>
    <source>
        <strain evidence="5">500-1</strain>
    </source>
</reference>
<evidence type="ECO:0000313" key="5">
    <source>
        <dbReference type="Proteomes" id="UP000219215"/>
    </source>
</evidence>
<accession>A0A2C8FCQ1</accession>
<dbReference type="RefSeq" id="WP_097013266.1">
    <property type="nucleotide sequence ID" value="NZ_LT907975.1"/>
</dbReference>
<dbReference type="OrthoDB" id="5464621at2"/>
<evidence type="ECO:0000259" key="3">
    <source>
        <dbReference type="PROSITE" id="PS51898"/>
    </source>
</evidence>
<dbReference type="Proteomes" id="UP000219215">
    <property type="component" value="Chromosome DPRO"/>
</dbReference>
<dbReference type="InterPro" id="IPR025269">
    <property type="entry name" value="SAM-like_dom"/>
</dbReference>
<dbReference type="EMBL" id="LT907975">
    <property type="protein sequence ID" value="SOB60564.1"/>
    <property type="molecule type" value="Genomic_DNA"/>
</dbReference>
<dbReference type="PROSITE" id="PS51898">
    <property type="entry name" value="TYR_RECOMBINASE"/>
    <property type="match status" value="1"/>
</dbReference>